<keyword evidence="3" id="KW-1185">Reference proteome</keyword>
<accession>A0ABT9Z3E3</accession>
<dbReference type="SMART" id="SM00871">
    <property type="entry name" value="AraC_E_bind"/>
    <property type="match status" value="1"/>
</dbReference>
<sequence length="160" mass="18759">MTVEIRELPKYEIAYIRRVGSYFEPQDHWGKLLDWAIRNDLVPPNQHFIGISLDDPNIIEGHQCRHDACVTIPEGFAKESHNEVEFRQLDGGLYVMYPFYDQVEKLVFAYQYVFEVWLPTNSEYEADYSRNNLEFNQNNPADDPEGKGKVDLFIPIKEVV</sequence>
<gene>
    <name evidence="2" type="ORF">J2S02_002834</name>
</gene>
<comment type="caution">
    <text evidence="2">The sequence shown here is derived from an EMBL/GenBank/DDBJ whole genome shotgun (WGS) entry which is preliminary data.</text>
</comment>
<dbReference type="Proteomes" id="UP001232245">
    <property type="component" value="Unassembled WGS sequence"/>
</dbReference>
<reference evidence="2 3" key="1">
    <citation type="submission" date="2023-07" db="EMBL/GenBank/DDBJ databases">
        <title>Genomic Encyclopedia of Type Strains, Phase IV (KMG-IV): sequencing the most valuable type-strain genomes for metagenomic binning, comparative biology and taxonomic classification.</title>
        <authorList>
            <person name="Goeker M."/>
        </authorList>
    </citation>
    <scope>NUCLEOTIDE SEQUENCE [LARGE SCALE GENOMIC DNA]</scope>
    <source>
        <strain evidence="2 3">DSM 17723</strain>
    </source>
</reference>
<dbReference type="RefSeq" id="WP_095300565.1">
    <property type="nucleotide sequence ID" value="NZ_CADEPK010000030.1"/>
</dbReference>
<evidence type="ECO:0000313" key="2">
    <source>
        <dbReference type="EMBL" id="MDQ0226489.1"/>
    </source>
</evidence>
<proteinExistence type="predicted"/>
<evidence type="ECO:0000313" key="3">
    <source>
        <dbReference type="Proteomes" id="UP001232245"/>
    </source>
</evidence>
<feature type="domain" description="AraC effector-binding" evidence="1">
    <location>
        <begin position="1"/>
        <end position="157"/>
    </location>
</feature>
<protein>
    <submittedName>
        <fullName evidence="2">DNA gyrase inhibitor GyrI</fullName>
    </submittedName>
</protein>
<dbReference type="PANTHER" id="PTHR40055">
    <property type="entry name" value="TRANSCRIPTIONAL REGULATOR YGIV-RELATED"/>
    <property type="match status" value="1"/>
</dbReference>
<dbReference type="InterPro" id="IPR011256">
    <property type="entry name" value="Reg_factor_effector_dom_sf"/>
</dbReference>
<dbReference type="Gene3D" id="3.20.80.10">
    <property type="entry name" value="Regulatory factor, effector binding domain"/>
    <property type="match status" value="1"/>
</dbReference>
<name>A0ABT9Z3E3_9BACI</name>
<organism evidence="2 3">
    <name type="scientific">Metabacillus niabensis</name>
    <dbReference type="NCBI Taxonomy" id="324854"/>
    <lineage>
        <taxon>Bacteria</taxon>
        <taxon>Bacillati</taxon>
        <taxon>Bacillota</taxon>
        <taxon>Bacilli</taxon>
        <taxon>Bacillales</taxon>
        <taxon>Bacillaceae</taxon>
        <taxon>Metabacillus</taxon>
    </lineage>
</organism>
<evidence type="ECO:0000259" key="1">
    <source>
        <dbReference type="SMART" id="SM00871"/>
    </source>
</evidence>
<dbReference type="InterPro" id="IPR050908">
    <property type="entry name" value="SmbC-like"/>
</dbReference>
<dbReference type="EMBL" id="JAUSTZ010000005">
    <property type="protein sequence ID" value="MDQ0226489.1"/>
    <property type="molecule type" value="Genomic_DNA"/>
</dbReference>
<dbReference type="InterPro" id="IPR029442">
    <property type="entry name" value="GyrI-like"/>
</dbReference>
<dbReference type="SUPFAM" id="SSF55136">
    <property type="entry name" value="Probable bacterial effector-binding domain"/>
    <property type="match status" value="1"/>
</dbReference>
<dbReference type="PANTHER" id="PTHR40055:SF1">
    <property type="entry name" value="TRANSCRIPTIONAL REGULATOR YGIV-RELATED"/>
    <property type="match status" value="1"/>
</dbReference>
<dbReference type="InterPro" id="IPR010499">
    <property type="entry name" value="AraC_E-bd"/>
</dbReference>
<dbReference type="Pfam" id="PF06445">
    <property type="entry name" value="GyrI-like"/>
    <property type="match status" value="1"/>
</dbReference>